<name>A0ABR4QAB9_9CEST</name>
<feature type="transmembrane region" description="Helical" evidence="1">
    <location>
        <begin position="553"/>
        <end position="578"/>
    </location>
</feature>
<organism evidence="2 3">
    <name type="scientific">Taenia crassiceps</name>
    <dbReference type="NCBI Taxonomy" id="6207"/>
    <lineage>
        <taxon>Eukaryota</taxon>
        <taxon>Metazoa</taxon>
        <taxon>Spiralia</taxon>
        <taxon>Lophotrochozoa</taxon>
        <taxon>Platyhelminthes</taxon>
        <taxon>Cestoda</taxon>
        <taxon>Eucestoda</taxon>
        <taxon>Cyclophyllidea</taxon>
        <taxon>Taeniidae</taxon>
        <taxon>Taenia</taxon>
    </lineage>
</organism>
<feature type="transmembrane region" description="Helical" evidence="1">
    <location>
        <begin position="100"/>
        <end position="127"/>
    </location>
</feature>
<accession>A0ABR4QAB9</accession>
<feature type="transmembrane region" description="Helical" evidence="1">
    <location>
        <begin position="394"/>
        <end position="419"/>
    </location>
</feature>
<keyword evidence="1" id="KW-0812">Transmembrane</keyword>
<keyword evidence="1" id="KW-1133">Transmembrane helix</keyword>
<comment type="caution">
    <text evidence="2">The sequence shown here is derived from an EMBL/GenBank/DDBJ whole genome shotgun (WGS) entry which is preliminary data.</text>
</comment>
<evidence type="ECO:0000313" key="3">
    <source>
        <dbReference type="Proteomes" id="UP001651158"/>
    </source>
</evidence>
<gene>
    <name evidence="2" type="ORF">TcWFU_009162</name>
</gene>
<keyword evidence="1" id="KW-0472">Membrane</keyword>
<evidence type="ECO:0000313" key="2">
    <source>
        <dbReference type="EMBL" id="KAL5106419.1"/>
    </source>
</evidence>
<keyword evidence="3" id="KW-1185">Reference proteome</keyword>
<protein>
    <submittedName>
        <fullName evidence="2">Uncharacterized protein</fullName>
    </submittedName>
</protein>
<reference evidence="2 3" key="1">
    <citation type="journal article" date="2022" name="Front. Cell. Infect. Microbiol.">
        <title>The Genomes of Two Strains of Taenia crassiceps the Animal Model for the Study of Human Cysticercosis.</title>
        <authorList>
            <person name="Bobes R.J."/>
            <person name="Estrada K."/>
            <person name="Rios-Valencia D.G."/>
            <person name="Calderon-Gallegos A."/>
            <person name="de la Torre P."/>
            <person name="Carrero J.C."/>
            <person name="Sanchez-Flores A."/>
            <person name="Laclette J.P."/>
        </authorList>
    </citation>
    <scope>NUCLEOTIDE SEQUENCE [LARGE SCALE GENOMIC DNA]</scope>
    <source>
        <strain evidence="2">WFUcys</strain>
    </source>
</reference>
<feature type="transmembrane region" description="Helical" evidence="1">
    <location>
        <begin position="56"/>
        <end position="79"/>
    </location>
</feature>
<dbReference type="EMBL" id="JAKROA010000006">
    <property type="protein sequence ID" value="KAL5106419.1"/>
    <property type="molecule type" value="Genomic_DNA"/>
</dbReference>
<evidence type="ECO:0000256" key="1">
    <source>
        <dbReference type="SAM" id="Phobius"/>
    </source>
</evidence>
<feature type="transmembrane region" description="Helical" evidence="1">
    <location>
        <begin position="956"/>
        <end position="980"/>
    </location>
</feature>
<sequence>MFESGYLVPYIAEKLASAVSIITTSQNRSLIGSIFYQYLNQQPNVSTWTQIEALRFSTLLIGLCILSIVTVVIILGPSIQTLLSFSHSKLRKRSSPPRRFCITVVLLTFLSCWLLFSVALIFTVIVFSENLNLTDSQGSSFVSRVEKISNRTFVLLRVLAHETKSIAEATIRGLISDFNRDLLSEVPTIIANFLNQTNLDTPLKILGNLSQIVEDLLKAHTCLRENGPQVTLELEKLDSSIRVNGEMLFQEIQRTERECATFTDHLPSLKPFGEAISQLMIGLYDEANNEDTFFQLFRLESSLGLFNMLNVLPFNISTVTAQLKTAVNVREELEASIRSKIESKFSLISADFLKTVDGLSIYIDKALIKIDEIEKSYHKAMDRINGGLEVIKHAWIIVYFIEGMVITAPLALLLCSCLCPRRSVTSPLKEVFPLLTINESASASSSGCGSSEDEDSNVTPILTQERELNDLMVFLPNGGYLDSHELFTRQVRDGSISCDSDSGCPRSDNRDVVAWSRASTFDTLDEAKSRECCDACYHLSDARHRRCKGCAHLISCCGLLLLSIICLPLLLGLGYFHIHVCLPLVPNSPRQLQLDNELNAIMTSNWDNWMHSAYTFIHHRLHQLGDITDAAFNLTKHLRIQYPRNLVSALLTHCSPPWGNESFFKAIALKVELNFSGLLAIPVVRKRSEDLKTYLIDQAVLMMSKKLDAGLLPPNFELLLQNLIAQTPASTSPSGQSGSAAVLATANRFWMQAIGGAAEREKAMQSSVTNLQRYRHVLKQVVSLRRDLEKELSRAPNVSTSCSTRLSQSLRISNYGLRLMRSTGRSMRLRDHLESLNDAATTLRRISKQPTFTGSLSNFAQMAYSMGLSKASTNVSRDGLLQCVNRSIGLEYERLASAFESHYAAKSVNAWIAATLNHFTAPCQRLGAIAWDVVGTTCVIPLPRPQNQFIPIVQRVAAVGFIILLFVSLYSCLCIIYTCVTRSFSHRVA</sequence>
<dbReference type="Proteomes" id="UP001651158">
    <property type="component" value="Unassembled WGS sequence"/>
</dbReference>
<proteinExistence type="predicted"/>